<keyword evidence="1" id="KW-0472">Membrane</keyword>
<evidence type="ECO:0000313" key="3">
    <source>
        <dbReference type="Proteomes" id="UP000017590"/>
    </source>
</evidence>
<reference evidence="3" key="1">
    <citation type="journal article" date="2014" name="Biotechnol. Biofuels">
        <title>Comparison of single-molecule sequencing and hybrid approaches for finishing the genome of Clostridium autoethanogenum and analysis of CRISPR systems in industrial relevant Clostridia.</title>
        <authorList>
            <person name="Brown S.D."/>
            <person name="Nagaraju S."/>
            <person name="Utturkar S."/>
            <person name="De Tissera S."/>
            <person name="Segovia S."/>
            <person name="Mitchell W."/>
            <person name="Land M.L."/>
            <person name="Dassanayake A."/>
            <person name="Kopke M."/>
        </authorList>
    </citation>
    <scope>NUCLEOTIDE SEQUENCE [LARGE SCALE GENOMIC DNA]</scope>
    <source>
        <strain evidence="3">DSM 10061</strain>
    </source>
</reference>
<protein>
    <submittedName>
        <fullName evidence="2">Uncharacterized protein</fullName>
    </submittedName>
</protein>
<evidence type="ECO:0000313" key="2">
    <source>
        <dbReference type="EMBL" id="URS74448.1"/>
    </source>
</evidence>
<keyword evidence="1" id="KW-0812">Transmembrane</keyword>
<dbReference type="Proteomes" id="UP000017590">
    <property type="component" value="Chromosome"/>
</dbReference>
<feature type="transmembrane region" description="Helical" evidence="1">
    <location>
        <begin position="20"/>
        <end position="38"/>
    </location>
</feature>
<organism evidence="2 3">
    <name type="scientific">Clostridium autoethanogenum DSM 10061</name>
    <dbReference type="NCBI Taxonomy" id="1341692"/>
    <lineage>
        <taxon>Bacteria</taxon>
        <taxon>Bacillati</taxon>
        <taxon>Bacillota</taxon>
        <taxon>Clostridia</taxon>
        <taxon>Eubacteriales</taxon>
        <taxon>Clostridiaceae</taxon>
        <taxon>Clostridium</taxon>
    </lineage>
</organism>
<keyword evidence="1" id="KW-1133">Transmembrane helix</keyword>
<proteinExistence type="predicted"/>
<evidence type="ECO:0000256" key="1">
    <source>
        <dbReference type="SAM" id="Phobius"/>
    </source>
</evidence>
<accession>A0ABY4TQL4</accession>
<keyword evidence="3" id="KW-1185">Reference proteome</keyword>
<gene>
    <name evidence="2" type="ORF">CAETHG_05045</name>
</gene>
<sequence length="54" mass="6059">MGKKVFWFKTRKINIEDYAAPFAVFIITFDNAGIFGWIKGAILSWLNAMAGAAF</sequence>
<dbReference type="EMBL" id="CP006763">
    <property type="protein sequence ID" value="URS74448.1"/>
    <property type="molecule type" value="Genomic_DNA"/>
</dbReference>
<name>A0ABY4TQL4_9CLOT</name>